<sequence length="233" mass="26752">MTALFRYSFLVHLRTFKSIPPLFIYLFVLMLNYTYTPNPILDSYSFTSIALFFIMGWITITIFHAEDEGQKEVTLMHARPVWRYHAALYIIALLNGFILSILSVGYPLVIGGFGEGVNQYHIIMGVLAHFSLSVLSISLSALFTREWMRNPLNTWWGTLSVLILTLALASMGKWLAPVVMWFLPPLYRSLDIMGMGDDLSSISASVYPNYGWILFYSVMLIGVYFILLYRKRK</sequence>
<keyword evidence="3" id="KW-1185">Reference proteome</keyword>
<proteinExistence type="predicted"/>
<feature type="transmembrane region" description="Helical" evidence="1">
    <location>
        <begin position="120"/>
        <end position="143"/>
    </location>
</feature>
<gene>
    <name evidence="2" type="ORF">AF331_16925</name>
</gene>
<evidence type="ECO:0000313" key="2">
    <source>
        <dbReference type="EMBL" id="KON83840.1"/>
    </source>
</evidence>
<keyword evidence="1" id="KW-1133">Transmembrane helix</keyword>
<dbReference type="Proteomes" id="UP000037405">
    <property type="component" value="Unassembled WGS sequence"/>
</dbReference>
<comment type="caution">
    <text evidence="2">The sequence shown here is derived from an EMBL/GenBank/DDBJ whole genome shotgun (WGS) entry which is preliminary data.</text>
</comment>
<protein>
    <submittedName>
        <fullName evidence="2">ABC transporter permease</fullName>
    </submittedName>
</protein>
<dbReference type="RefSeq" id="WP_053429239.1">
    <property type="nucleotide sequence ID" value="NZ_LGUE01000005.1"/>
</dbReference>
<dbReference type="EMBL" id="LGUE01000005">
    <property type="protein sequence ID" value="KON83840.1"/>
    <property type="molecule type" value="Genomic_DNA"/>
</dbReference>
<feature type="transmembrane region" description="Helical" evidence="1">
    <location>
        <begin position="155"/>
        <end position="183"/>
    </location>
</feature>
<dbReference type="OrthoDB" id="1936187at2"/>
<dbReference type="STRING" id="189381.GCA_900166615_02243"/>
<feature type="transmembrane region" description="Helical" evidence="1">
    <location>
        <begin position="44"/>
        <end position="65"/>
    </location>
</feature>
<feature type="transmembrane region" description="Helical" evidence="1">
    <location>
        <begin position="86"/>
        <end position="108"/>
    </location>
</feature>
<dbReference type="AlphaFoldDB" id="A0A0M0G1Y8"/>
<keyword evidence="1" id="KW-0812">Transmembrane</keyword>
<keyword evidence="1" id="KW-0472">Membrane</keyword>
<reference evidence="3" key="1">
    <citation type="submission" date="2015-07" db="EMBL/GenBank/DDBJ databases">
        <title>Fjat-14235 jcm11544.</title>
        <authorList>
            <person name="Liu B."/>
            <person name="Wang J."/>
            <person name="Zhu Y."/>
            <person name="Liu G."/>
            <person name="Chen Q."/>
            <person name="Chen Z."/>
            <person name="Lan J."/>
            <person name="Che J."/>
            <person name="Ge C."/>
            <person name="Shi H."/>
            <person name="Pan Z."/>
            <person name="Liu X."/>
        </authorList>
    </citation>
    <scope>NUCLEOTIDE SEQUENCE [LARGE SCALE GENOMIC DNA]</scope>
    <source>
        <strain evidence="3">JCM 11544</strain>
    </source>
</reference>
<accession>A0A0M0G1Y8</accession>
<dbReference type="PATRIC" id="fig|189381.12.peg.4384"/>
<feature type="transmembrane region" description="Helical" evidence="1">
    <location>
        <begin position="210"/>
        <end position="229"/>
    </location>
</feature>
<organism evidence="2 3">
    <name type="scientific">Rossellomorea marisflavi</name>
    <dbReference type="NCBI Taxonomy" id="189381"/>
    <lineage>
        <taxon>Bacteria</taxon>
        <taxon>Bacillati</taxon>
        <taxon>Bacillota</taxon>
        <taxon>Bacilli</taxon>
        <taxon>Bacillales</taxon>
        <taxon>Bacillaceae</taxon>
        <taxon>Rossellomorea</taxon>
    </lineage>
</organism>
<name>A0A0M0G1Y8_9BACI</name>
<evidence type="ECO:0000313" key="3">
    <source>
        <dbReference type="Proteomes" id="UP000037405"/>
    </source>
</evidence>
<evidence type="ECO:0000256" key="1">
    <source>
        <dbReference type="SAM" id="Phobius"/>
    </source>
</evidence>